<dbReference type="PROSITE" id="PS00436">
    <property type="entry name" value="PEROXIDASE_2"/>
    <property type="match status" value="1"/>
</dbReference>
<dbReference type="GO" id="GO:0000302">
    <property type="term" value="P:response to reactive oxygen species"/>
    <property type="evidence" value="ECO:0007669"/>
    <property type="project" value="TreeGrafter"/>
</dbReference>
<dbReference type="GO" id="GO:0020037">
    <property type="term" value="F:heme binding"/>
    <property type="evidence" value="ECO:0007669"/>
    <property type="project" value="UniProtKB-UniRule"/>
</dbReference>
<dbReference type="Gene3D" id="1.10.420.10">
    <property type="entry name" value="Peroxidase, domain 2"/>
    <property type="match status" value="1"/>
</dbReference>
<dbReference type="EMBL" id="LSBJ02000006">
    <property type="protein sequence ID" value="OAQ62692.1"/>
    <property type="molecule type" value="Genomic_DNA"/>
</dbReference>
<comment type="similarity">
    <text evidence="1 12">Belongs to the peroxidase family. Ligninase subfamily.</text>
</comment>
<reference evidence="14 15" key="1">
    <citation type="journal article" date="2016" name="PLoS Pathog.">
        <title>Biosynthesis of antibiotic leucinostatins in bio-control fungus Purpureocillium lilacinum and their inhibition on phytophthora revealed by genome mining.</title>
        <authorList>
            <person name="Wang G."/>
            <person name="Liu Z."/>
            <person name="Lin R."/>
            <person name="Li E."/>
            <person name="Mao Z."/>
            <person name="Ling J."/>
            <person name="Yang Y."/>
            <person name="Yin W.B."/>
            <person name="Xie B."/>
        </authorList>
    </citation>
    <scope>NUCLEOTIDE SEQUENCE [LARGE SCALE GENOMIC DNA]</scope>
    <source>
        <strain evidence="14">170</strain>
    </source>
</reference>
<feature type="domain" description="Plant heme peroxidase family profile" evidence="13">
    <location>
        <begin position="178"/>
        <end position="251"/>
    </location>
</feature>
<dbReference type="GO" id="GO:0004601">
    <property type="term" value="F:peroxidase activity"/>
    <property type="evidence" value="ECO:0007669"/>
    <property type="project" value="UniProtKB-KW"/>
</dbReference>
<feature type="binding site" evidence="9">
    <location>
        <position position="275"/>
    </location>
    <ligand>
        <name>Ca(2+)</name>
        <dbReference type="ChEBI" id="CHEBI:29108"/>
        <label>2</label>
    </ligand>
</feature>
<dbReference type="EC" id="1.11.1.-" evidence="12"/>
<feature type="binding site" evidence="9">
    <location>
        <position position="126"/>
    </location>
    <ligand>
        <name>Ca(2+)</name>
        <dbReference type="ChEBI" id="CHEBI:29108"/>
        <label>1</label>
    </ligand>
</feature>
<keyword evidence="9 12" id="KW-0106">Calcium</keyword>
<dbReference type="PANTHER" id="PTHR31356:SF66">
    <property type="entry name" value="CATALASE-PEROXIDASE"/>
    <property type="match status" value="1"/>
</dbReference>
<dbReference type="PRINTS" id="PR00462">
    <property type="entry name" value="LIGNINASE"/>
</dbReference>
<dbReference type="Pfam" id="PF00141">
    <property type="entry name" value="peroxidase"/>
    <property type="match status" value="1"/>
</dbReference>
<evidence type="ECO:0000313" key="15">
    <source>
        <dbReference type="Proteomes" id="UP000078397"/>
    </source>
</evidence>
<dbReference type="PANTHER" id="PTHR31356">
    <property type="entry name" value="THYLAKOID LUMENAL 29 KDA PROTEIN, CHLOROPLASTIC-RELATED"/>
    <property type="match status" value="1"/>
</dbReference>
<feature type="chain" id="PRO_5007950163" description="Peroxidase" evidence="12">
    <location>
        <begin position="17"/>
        <end position="389"/>
    </location>
</feature>
<evidence type="ECO:0000256" key="8">
    <source>
        <dbReference type="PIRSR" id="PIRSR601621-1"/>
    </source>
</evidence>
<dbReference type="SUPFAM" id="SSF48113">
    <property type="entry name" value="Heme-dependent peroxidases"/>
    <property type="match status" value="1"/>
</dbReference>
<evidence type="ECO:0000256" key="12">
    <source>
        <dbReference type="RuleBase" id="RU363051"/>
    </source>
</evidence>
<name>A0A179FB52_METCM</name>
<sequence>MKPTLVILSAVSMAHAFAGMPDLLKNLPRGQEDVNIHKLPGDLEGQDDRKLSNTGSLIKRILEGRENPEDRTTSYTSVPGQNSAACRRDKCCIWKHIADEMRSKMVGGAGRCNNLARQAVRMGFHDAAAWSLNTGRGGGADGSLVLARECYNRKDNAGMKLGCDQMQAWYNKYRQYGISMADLIQMGANVATVVCPLGPRVRTFVGRRDSWKPAPEGLLPSAFDSADYLISLFANKTISANQLVALVGAHTTSQQFFVNGRRAGDPQDSTPGVWDTKFYGETTDPKSPRRVFKFQSDINLSKDARTRGAWAAFTGPAGQAPWNGAYAAAYVRMSLLGVYNTNDLTECTKALPLPRPVYHAPDAPALAKFVNGGAPDAATNASNGDIIVS</sequence>
<dbReference type="STRING" id="1380566.A0A179FB52"/>
<dbReference type="GO" id="GO:0034599">
    <property type="term" value="P:cellular response to oxidative stress"/>
    <property type="evidence" value="ECO:0007669"/>
    <property type="project" value="InterPro"/>
</dbReference>
<gene>
    <name evidence="14" type="ORF">VFPPC_11138</name>
</gene>
<feature type="binding site" evidence="9">
    <location>
        <position position="139"/>
    </location>
    <ligand>
        <name>Ca(2+)</name>
        <dbReference type="ChEBI" id="CHEBI:29108"/>
        <label>1</label>
    </ligand>
</feature>
<feature type="site" description="Transition state stabilizer" evidence="10">
    <location>
        <position position="121"/>
    </location>
</feature>
<dbReference type="InterPro" id="IPR001621">
    <property type="entry name" value="Ligninase"/>
</dbReference>
<evidence type="ECO:0000256" key="9">
    <source>
        <dbReference type="PIRSR" id="PIRSR601621-2"/>
    </source>
</evidence>
<feature type="signal peptide" evidence="12">
    <location>
        <begin position="1"/>
        <end position="16"/>
    </location>
</feature>
<dbReference type="AlphaFoldDB" id="A0A179FB52"/>
<keyword evidence="3 9" id="KW-0349">Heme</keyword>
<evidence type="ECO:0000256" key="2">
    <source>
        <dbReference type="ARBA" id="ARBA00022559"/>
    </source>
</evidence>
<dbReference type="InterPro" id="IPR044831">
    <property type="entry name" value="Ccp1-like"/>
</dbReference>
<dbReference type="InterPro" id="IPR010255">
    <property type="entry name" value="Haem_peroxidase_sf"/>
</dbReference>
<keyword evidence="2 12" id="KW-0575">Peroxidase</keyword>
<feature type="binding site" evidence="9">
    <location>
        <position position="270"/>
    </location>
    <ligand>
        <name>Ca(2+)</name>
        <dbReference type="ChEBI" id="CHEBI:29108"/>
        <label>2</label>
    </ligand>
</feature>
<evidence type="ECO:0000256" key="1">
    <source>
        <dbReference type="ARBA" id="ARBA00006089"/>
    </source>
</evidence>
<keyword evidence="6 9" id="KW-0408">Iron</keyword>
<feature type="binding site" evidence="9">
    <location>
        <position position="141"/>
    </location>
    <ligand>
        <name>Ca(2+)</name>
        <dbReference type="ChEBI" id="CHEBI:29108"/>
        <label>1</label>
    </ligand>
</feature>
<dbReference type="GO" id="GO:0046872">
    <property type="term" value="F:metal ion binding"/>
    <property type="evidence" value="ECO:0007669"/>
    <property type="project" value="UniProtKB-UniRule"/>
</dbReference>
<keyword evidence="11" id="KW-1015">Disulfide bond</keyword>
<comment type="cofactor">
    <cofactor evidence="9">
        <name>heme b</name>
        <dbReference type="ChEBI" id="CHEBI:60344"/>
    </cofactor>
    <text evidence="9">Binds 1 heme b (iron(II)-protoporphyrin IX) group per subunit.</text>
</comment>
<dbReference type="RefSeq" id="XP_018140272.1">
    <property type="nucleotide sequence ID" value="XM_018289402.1"/>
</dbReference>
<organism evidence="14 15">
    <name type="scientific">Pochonia chlamydosporia 170</name>
    <dbReference type="NCBI Taxonomy" id="1380566"/>
    <lineage>
        <taxon>Eukaryota</taxon>
        <taxon>Fungi</taxon>
        <taxon>Dikarya</taxon>
        <taxon>Ascomycota</taxon>
        <taxon>Pezizomycotina</taxon>
        <taxon>Sordariomycetes</taxon>
        <taxon>Hypocreomycetidae</taxon>
        <taxon>Hypocreales</taxon>
        <taxon>Clavicipitaceae</taxon>
        <taxon>Pochonia</taxon>
    </lineage>
</organism>
<feature type="binding site" evidence="9">
    <location>
        <position position="143"/>
    </location>
    <ligand>
        <name>Ca(2+)</name>
        <dbReference type="ChEBI" id="CHEBI:29108"/>
        <label>1</label>
    </ligand>
</feature>
<evidence type="ECO:0000256" key="6">
    <source>
        <dbReference type="ARBA" id="ARBA00023004"/>
    </source>
</evidence>
<feature type="active site" description="Proton acceptor" evidence="8">
    <location>
        <position position="125"/>
    </location>
</feature>
<dbReference type="FunFam" id="1.10.520.10:FF:000021">
    <property type="entry name" value="Peroxidase"/>
    <property type="match status" value="1"/>
</dbReference>
<keyword evidence="7" id="KW-0325">Glycoprotein</keyword>
<accession>A0A179FB52</accession>
<dbReference type="Gene3D" id="1.10.520.10">
    <property type="match status" value="1"/>
</dbReference>
<dbReference type="OrthoDB" id="2113341at2759"/>
<evidence type="ECO:0000256" key="10">
    <source>
        <dbReference type="PIRSR" id="PIRSR601621-3"/>
    </source>
</evidence>
<evidence type="ECO:0000256" key="11">
    <source>
        <dbReference type="PIRSR" id="PIRSR601621-4"/>
    </source>
</evidence>
<dbReference type="GeneID" id="28853396"/>
<dbReference type="PRINTS" id="PR00458">
    <property type="entry name" value="PEROXIDASE"/>
</dbReference>
<evidence type="ECO:0000256" key="4">
    <source>
        <dbReference type="ARBA" id="ARBA00022723"/>
    </source>
</evidence>
<evidence type="ECO:0000256" key="5">
    <source>
        <dbReference type="ARBA" id="ARBA00023002"/>
    </source>
</evidence>
<dbReference type="GO" id="GO:0042744">
    <property type="term" value="P:hydrogen peroxide catabolic process"/>
    <property type="evidence" value="ECO:0007669"/>
    <property type="project" value="TreeGrafter"/>
</dbReference>
<protein>
    <recommendedName>
        <fullName evidence="12">Peroxidase</fullName>
        <ecNumber evidence="12">1.11.1.-</ecNumber>
    </recommendedName>
</protein>
<feature type="binding site" evidence="9">
    <location>
        <position position="268"/>
    </location>
    <ligand>
        <name>Ca(2+)</name>
        <dbReference type="ChEBI" id="CHEBI:29108"/>
        <label>2</label>
    </ligand>
</feature>
<evidence type="ECO:0000256" key="7">
    <source>
        <dbReference type="ARBA" id="ARBA00023180"/>
    </source>
</evidence>
<feature type="disulfide bond" evidence="11">
    <location>
        <begin position="91"/>
        <end position="347"/>
    </location>
</feature>
<feature type="disulfide bond" evidence="11">
    <location>
        <begin position="112"/>
        <end position="195"/>
    </location>
</feature>
<dbReference type="InterPro" id="IPR019794">
    <property type="entry name" value="Peroxidases_AS"/>
</dbReference>
<comment type="cofactor">
    <cofactor evidence="9 12">
        <name>Ca(2+)</name>
        <dbReference type="ChEBI" id="CHEBI:29108"/>
    </cofactor>
    <text evidence="9 12">Binds 2 calcium ions per subunit.</text>
</comment>
<keyword evidence="5 12" id="KW-0560">Oxidoreductase</keyword>
<keyword evidence="15" id="KW-1185">Reference proteome</keyword>
<keyword evidence="4 9" id="KW-0479">Metal-binding</keyword>
<feature type="binding site" description="axial binding residue" evidence="9">
    <location>
        <position position="250"/>
    </location>
    <ligand>
        <name>heme b</name>
        <dbReference type="ChEBI" id="CHEBI:60344"/>
    </ligand>
    <ligandPart>
        <name>Fe</name>
        <dbReference type="ChEBI" id="CHEBI:18248"/>
    </ligandPart>
</feature>
<evidence type="ECO:0000259" key="13">
    <source>
        <dbReference type="PROSITE" id="PS50873"/>
    </source>
</evidence>
<feature type="binding site" evidence="9">
    <location>
        <position position="251"/>
    </location>
    <ligand>
        <name>Ca(2+)</name>
        <dbReference type="ChEBI" id="CHEBI:29108"/>
        <label>2</label>
    </ligand>
</feature>
<proteinExistence type="inferred from homology"/>
<dbReference type="KEGG" id="pchm:VFPPC_11138"/>
<dbReference type="Proteomes" id="UP000078397">
    <property type="component" value="Unassembled WGS sequence"/>
</dbReference>
<evidence type="ECO:0000256" key="3">
    <source>
        <dbReference type="ARBA" id="ARBA00022617"/>
    </source>
</evidence>
<dbReference type="PROSITE" id="PS50873">
    <property type="entry name" value="PEROXIDASE_4"/>
    <property type="match status" value="1"/>
</dbReference>
<dbReference type="InterPro" id="IPR002016">
    <property type="entry name" value="Haem_peroxidase"/>
</dbReference>
<evidence type="ECO:0000313" key="14">
    <source>
        <dbReference type="EMBL" id="OAQ62692.1"/>
    </source>
</evidence>
<comment type="caution">
    <text evidence="14">The sequence shown here is derived from an EMBL/GenBank/DDBJ whole genome shotgun (WGS) entry which is preliminary data.</text>
</comment>
<keyword evidence="12" id="KW-0732">Signal</keyword>